<dbReference type="AlphaFoldDB" id="A0A7Y9DLY1"/>
<accession>A0A7Y9DLY1</accession>
<organism evidence="2 3">
    <name type="scientific">Kineococcus aurantiacus</name>
    <dbReference type="NCBI Taxonomy" id="37633"/>
    <lineage>
        <taxon>Bacteria</taxon>
        <taxon>Bacillati</taxon>
        <taxon>Actinomycetota</taxon>
        <taxon>Actinomycetes</taxon>
        <taxon>Kineosporiales</taxon>
        <taxon>Kineosporiaceae</taxon>
        <taxon>Kineococcus</taxon>
    </lineage>
</organism>
<feature type="transmembrane region" description="Helical" evidence="1">
    <location>
        <begin position="12"/>
        <end position="29"/>
    </location>
</feature>
<reference evidence="2 3" key="1">
    <citation type="submission" date="2020-07" db="EMBL/GenBank/DDBJ databases">
        <title>Sequencing the genomes of 1000 actinobacteria strains.</title>
        <authorList>
            <person name="Klenk H.-P."/>
        </authorList>
    </citation>
    <scope>NUCLEOTIDE SEQUENCE [LARGE SCALE GENOMIC DNA]</scope>
    <source>
        <strain evidence="2 3">DSM 7487</strain>
    </source>
</reference>
<evidence type="ECO:0000313" key="2">
    <source>
        <dbReference type="EMBL" id="NYD22995.1"/>
    </source>
</evidence>
<proteinExistence type="predicted"/>
<evidence type="ECO:0000313" key="3">
    <source>
        <dbReference type="Proteomes" id="UP000521922"/>
    </source>
</evidence>
<evidence type="ECO:0000256" key="1">
    <source>
        <dbReference type="SAM" id="Phobius"/>
    </source>
</evidence>
<dbReference type="Proteomes" id="UP000521922">
    <property type="component" value="Unassembled WGS sequence"/>
</dbReference>
<keyword evidence="1" id="KW-1133">Transmembrane helix</keyword>
<keyword evidence="1" id="KW-0472">Membrane</keyword>
<dbReference type="EMBL" id="JACCBB010000001">
    <property type="protein sequence ID" value="NYD22995.1"/>
    <property type="molecule type" value="Genomic_DNA"/>
</dbReference>
<protein>
    <submittedName>
        <fullName evidence="2">Uncharacterized protein</fullName>
    </submittedName>
</protein>
<sequence length="31" mass="3425">MRTRPLRNALRLALSLSAAVVCGLAVWTQRT</sequence>
<gene>
    <name evidence="2" type="ORF">BJ968_002535</name>
</gene>
<comment type="caution">
    <text evidence="2">The sequence shown here is derived from an EMBL/GenBank/DDBJ whole genome shotgun (WGS) entry which is preliminary data.</text>
</comment>
<keyword evidence="3" id="KW-1185">Reference proteome</keyword>
<keyword evidence="1" id="KW-0812">Transmembrane</keyword>
<name>A0A7Y9DLY1_9ACTN</name>